<evidence type="ECO:0000313" key="3">
    <source>
        <dbReference type="Proteomes" id="UP000197528"/>
    </source>
</evidence>
<dbReference type="InterPro" id="IPR005064">
    <property type="entry name" value="BUG"/>
</dbReference>
<evidence type="ECO:0000313" key="2">
    <source>
        <dbReference type="EMBL" id="OWS70487.1"/>
    </source>
</evidence>
<dbReference type="PIRSF" id="PIRSF017082">
    <property type="entry name" value="YflP"/>
    <property type="match status" value="1"/>
</dbReference>
<organism evidence="2 3">
    <name type="scientific">Polynucleobacter campilacus</name>
    <dbReference type="NCBI Taxonomy" id="1743163"/>
    <lineage>
        <taxon>Bacteria</taxon>
        <taxon>Pseudomonadati</taxon>
        <taxon>Pseudomonadota</taxon>
        <taxon>Betaproteobacteria</taxon>
        <taxon>Burkholderiales</taxon>
        <taxon>Burkholderiaceae</taxon>
        <taxon>Polynucleobacter</taxon>
    </lineage>
</organism>
<dbReference type="CDD" id="cd13578">
    <property type="entry name" value="PBP2_Bug27"/>
    <property type="match status" value="1"/>
</dbReference>
<dbReference type="RefSeq" id="WP_088525028.1">
    <property type="nucleotide sequence ID" value="NZ_NGUP01000002.1"/>
</dbReference>
<reference evidence="2 3" key="1">
    <citation type="submission" date="2017-05" db="EMBL/GenBank/DDBJ databases">
        <title>Genome of Polynucleobacter sp. MWH-Feld-100.</title>
        <authorList>
            <person name="Hahn M.W."/>
        </authorList>
    </citation>
    <scope>NUCLEOTIDE SEQUENCE [LARGE SCALE GENOMIC DNA]</scope>
    <source>
        <strain evidence="2 3">MWH-Feld-100</strain>
    </source>
</reference>
<dbReference type="EMBL" id="NGUP01000002">
    <property type="protein sequence ID" value="OWS70487.1"/>
    <property type="molecule type" value="Genomic_DNA"/>
</dbReference>
<gene>
    <name evidence="2" type="ORF">CBI31_03370</name>
</gene>
<dbReference type="Gene3D" id="3.40.190.10">
    <property type="entry name" value="Periplasmic binding protein-like II"/>
    <property type="match status" value="1"/>
</dbReference>
<dbReference type="InterPro" id="IPR042100">
    <property type="entry name" value="Bug_dom1"/>
</dbReference>
<dbReference type="AlphaFoldDB" id="A0A254Q6F5"/>
<comment type="caution">
    <text evidence="2">The sequence shown here is derived from an EMBL/GenBank/DDBJ whole genome shotgun (WGS) entry which is preliminary data.</text>
</comment>
<dbReference type="OrthoDB" id="5171643at2"/>
<dbReference type="PANTHER" id="PTHR42928">
    <property type="entry name" value="TRICARBOXYLATE-BINDING PROTEIN"/>
    <property type="match status" value="1"/>
</dbReference>
<name>A0A254Q6F5_9BURK</name>
<evidence type="ECO:0000256" key="1">
    <source>
        <dbReference type="ARBA" id="ARBA00006987"/>
    </source>
</evidence>
<comment type="similarity">
    <text evidence="1">Belongs to the UPF0065 (bug) family.</text>
</comment>
<proteinExistence type="inferred from homology"/>
<dbReference type="Gene3D" id="3.40.190.150">
    <property type="entry name" value="Bordetella uptake gene, domain 1"/>
    <property type="match status" value="1"/>
</dbReference>
<dbReference type="Proteomes" id="UP000197528">
    <property type="component" value="Unassembled WGS sequence"/>
</dbReference>
<sequence>MFKKLLKNIALNTAAALTVIPVLAGFAVAAYPDKPIKMMIGYAPGSSTDIVGRMIANDLSLALKQPVIVENRGGAAGSLAADAVAKSAPDGYTILFAQNGLAINVAANPRLPFNGQKDLLPVVGVAATPHILIVNNNSPAKSVADLIAMLKADPGKLSFGSSGIGNSDHMAGELFLATTGLQAIHIPYKGGSPAATDLVGGQIDFYFAGMPVGLPLYKGDKAKALAVTGKSRFSGAPELMTMQEAGVKGYEMALWQGVFVPAGTSPSIIKELNNSILKILETPEMKERFQKAGVQVAPMNTQQFSDLYFSDIARWKVVIEKAKIRLD</sequence>
<dbReference type="SUPFAM" id="SSF53850">
    <property type="entry name" value="Periplasmic binding protein-like II"/>
    <property type="match status" value="1"/>
</dbReference>
<accession>A0A254Q6F5</accession>
<keyword evidence="3" id="KW-1185">Reference proteome</keyword>
<dbReference type="Pfam" id="PF03401">
    <property type="entry name" value="TctC"/>
    <property type="match status" value="1"/>
</dbReference>
<protein>
    <recommendedName>
        <fullName evidence="4">LacI family transcriptional regulator</fullName>
    </recommendedName>
</protein>
<evidence type="ECO:0008006" key="4">
    <source>
        <dbReference type="Google" id="ProtNLM"/>
    </source>
</evidence>
<dbReference type="PANTHER" id="PTHR42928:SF5">
    <property type="entry name" value="BLR1237 PROTEIN"/>
    <property type="match status" value="1"/>
</dbReference>